<sequence length="41" mass="4700">MQEKASLIHHKRMTYKLAKATNAYLTSFLISVAAIFTIHLH</sequence>
<dbReference type="AlphaFoldDB" id="Q3BPM7"/>
<evidence type="ECO:0000256" key="1">
    <source>
        <dbReference type="SAM" id="Phobius"/>
    </source>
</evidence>
<gene>
    <name evidence="2" type="ordered locus">XCV3555</name>
</gene>
<protein>
    <submittedName>
        <fullName evidence="2">Putative membrane protein</fullName>
    </submittedName>
</protein>
<dbReference type="HOGENOM" id="CLU_3278730_0_0_6"/>
<proteinExistence type="predicted"/>
<dbReference type="EMBL" id="AM039952">
    <property type="protein sequence ID" value="CAJ25286.1"/>
    <property type="molecule type" value="Genomic_DNA"/>
</dbReference>
<evidence type="ECO:0000313" key="2">
    <source>
        <dbReference type="EMBL" id="CAJ25286.1"/>
    </source>
</evidence>
<dbReference type="KEGG" id="xcv:XCV3555"/>
<feature type="transmembrane region" description="Helical" evidence="1">
    <location>
        <begin position="21"/>
        <end position="40"/>
    </location>
</feature>
<dbReference type="Proteomes" id="UP000007069">
    <property type="component" value="Chromosome"/>
</dbReference>
<reference evidence="2 3" key="1">
    <citation type="journal article" date="2005" name="J. Bacteriol.">
        <title>Insights into genome plasticity and pathogenicity of the plant pathogenic Bacterium Xanthomonas campestris pv. vesicatoria revealed by the complete genome sequence.</title>
        <authorList>
            <person name="Thieme F."/>
            <person name="Koebnik R."/>
            <person name="Bekel T."/>
            <person name="Berger C."/>
            <person name="Boch J."/>
            <person name="Buettner D."/>
            <person name="Caldana C."/>
            <person name="Gaigalat L."/>
            <person name="Goesmann A."/>
            <person name="Kay S."/>
            <person name="Kirchner O."/>
            <person name="Lanz C."/>
            <person name="Linke B."/>
            <person name="McHardy A.C."/>
            <person name="Meyer F."/>
            <person name="Mittenhuber G."/>
            <person name="Nies D.H."/>
            <person name="Niesbach-Kloesgen U."/>
            <person name="Patschkowski T."/>
            <person name="Rueckert C."/>
            <person name="Rupp O."/>
            <person name="Schneicker S."/>
            <person name="Schuster S.C."/>
            <person name="Vorhoelter F.J."/>
            <person name="Weber E."/>
            <person name="Puehler A."/>
            <person name="Bonas U."/>
            <person name="Bartels D."/>
            <person name="Kaiser O."/>
        </authorList>
    </citation>
    <scope>NUCLEOTIDE SEQUENCE [LARGE SCALE GENOMIC DNA]</scope>
    <source>
        <strain evidence="2 3">85-10</strain>
    </source>
</reference>
<evidence type="ECO:0000313" key="3">
    <source>
        <dbReference type="Proteomes" id="UP000007069"/>
    </source>
</evidence>
<keyword evidence="1" id="KW-0472">Membrane</keyword>
<keyword evidence="1" id="KW-1133">Transmembrane helix</keyword>
<keyword evidence="1" id="KW-0812">Transmembrane</keyword>
<name>Q3BPM7_XANE5</name>
<organism evidence="3">
    <name type="scientific">Xanthomonas euvesicatoria pv. vesicatoria (strain 85-10)</name>
    <name type="common">Xanthomonas campestris pv. vesicatoria</name>
    <dbReference type="NCBI Taxonomy" id="316273"/>
    <lineage>
        <taxon>Bacteria</taxon>
        <taxon>Pseudomonadati</taxon>
        <taxon>Pseudomonadota</taxon>
        <taxon>Gammaproteobacteria</taxon>
        <taxon>Lysobacterales</taxon>
        <taxon>Lysobacteraceae</taxon>
        <taxon>Xanthomonas</taxon>
    </lineage>
</organism>
<accession>Q3BPM7</accession>